<accession>A0A7S3ZUN1</accession>
<sequence length="654" mass="73988">MSSMRLLLLFCTADAQRGWRNGNWISGFRAPEDVKAQWAARPPMFGPAPLANRRPVTDAPGKLAKPRTPAPLGEPLWPFPAQRYDADVVTGLALNYREFSHRAFVGSLRRAGYTGDITLITEPRSRLQRGCEAYLRKSGVVAYGLVPDCSASSGGNIKHKTCKWREGQPPLPLAIIRHALYLAIAKTYSPRSMFYVADYRDTFFQADPFQRVIERRGRRLEGLELLVVAEHWPFKKVGNCPFNGGWVRNCWGRAEWDRLRNQSVLCSGSYMGAQPAIVNFETRLLNEVDAHDCHHKGVPSDQGYLNYLFYTGNLPAETFVETRGDGVVNTVGSLDGSRPRHAGYLPPTHVNIGEYWKIRDAAGYVLEDDLTTRSAAVHQWDRFGLEFHQFVSELGRDVRPRRRLSSAQKLCDGERLIVIGGFHHSFTSVLRAQLAKRLGVPLRGGRDERWPDDHVEEACSAEWTVFKKPTNSPRDVRRFEGLRRKFPAARMIFCTRDAPNQIWSLMKRTCYRTSEPFATCTALKRCMINEAERKWRRPSARDWTVDLADFAADPRSLLRAVVPAHLAHPSVREPRSAAGPPRGGSHDDLRRWQVAQPVYAYNDDTYERESGSLAPLLKSLSNCARVRSLPRSLACLVKRDNCSHQVISSYTLSE</sequence>
<reference evidence="3" key="1">
    <citation type="submission" date="2021-01" db="EMBL/GenBank/DDBJ databases">
        <authorList>
            <person name="Corre E."/>
            <person name="Pelletier E."/>
            <person name="Niang G."/>
            <person name="Scheremetjew M."/>
            <person name="Finn R."/>
            <person name="Kale V."/>
            <person name="Holt S."/>
            <person name="Cochrane G."/>
            <person name="Meng A."/>
            <person name="Brown T."/>
            <person name="Cohen L."/>
        </authorList>
    </citation>
    <scope>NUCLEOTIDE SEQUENCE</scope>
    <source>
        <strain evidence="3">CCMP1756</strain>
    </source>
</reference>
<proteinExistence type="predicted"/>
<evidence type="ECO:0000313" key="3">
    <source>
        <dbReference type="EMBL" id="CAE0694529.1"/>
    </source>
</evidence>
<evidence type="ECO:0008006" key="4">
    <source>
        <dbReference type="Google" id="ProtNLM"/>
    </source>
</evidence>
<dbReference type="InterPro" id="IPR027417">
    <property type="entry name" value="P-loop_NTPase"/>
</dbReference>
<feature type="region of interest" description="Disordered" evidence="1">
    <location>
        <begin position="569"/>
        <end position="588"/>
    </location>
</feature>
<dbReference type="Gene3D" id="3.40.50.300">
    <property type="entry name" value="P-loop containing nucleotide triphosphate hydrolases"/>
    <property type="match status" value="1"/>
</dbReference>
<dbReference type="SUPFAM" id="SSF52540">
    <property type="entry name" value="P-loop containing nucleoside triphosphate hydrolases"/>
    <property type="match status" value="1"/>
</dbReference>
<organism evidence="3">
    <name type="scientific">Pelagomonas calceolata</name>
    <dbReference type="NCBI Taxonomy" id="35677"/>
    <lineage>
        <taxon>Eukaryota</taxon>
        <taxon>Sar</taxon>
        <taxon>Stramenopiles</taxon>
        <taxon>Ochrophyta</taxon>
        <taxon>Pelagophyceae</taxon>
        <taxon>Pelagomonadales</taxon>
        <taxon>Pelagomonadaceae</taxon>
        <taxon>Pelagomonas</taxon>
    </lineage>
</organism>
<dbReference type="AlphaFoldDB" id="A0A7S3ZUN1"/>
<gene>
    <name evidence="3" type="ORF">PCAL00307_LOCUS9965</name>
</gene>
<evidence type="ECO:0000256" key="1">
    <source>
        <dbReference type="SAM" id="MobiDB-lite"/>
    </source>
</evidence>
<feature type="chain" id="PRO_5031331418" description="Sulfotransferase domain-containing protein" evidence="2">
    <location>
        <begin position="16"/>
        <end position="654"/>
    </location>
</feature>
<name>A0A7S3ZUN1_9STRA</name>
<keyword evidence="2" id="KW-0732">Signal</keyword>
<feature type="signal peptide" evidence="2">
    <location>
        <begin position="1"/>
        <end position="15"/>
    </location>
</feature>
<dbReference type="EMBL" id="HBIW01011630">
    <property type="protein sequence ID" value="CAE0694529.1"/>
    <property type="molecule type" value="Transcribed_RNA"/>
</dbReference>
<protein>
    <recommendedName>
        <fullName evidence="4">Sulfotransferase domain-containing protein</fullName>
    </recommendedName>
</protein>
<evidence type="ECO:0000256" key="2">
    <source>
        <dbReference type="SAM" id="SignalP"/>
    </source>
</evidence>